<evidence type="ECO:0000256" key="3">
    <source>
        <dbReference type="PROSITE-ProRule" id="PRU00284"/>
    </source>
</evidence>
<dbReference type="Proteomes" id="UP000254537">
    <property type="component" value="Chromosome"/>
</dbReference>
<keyword evidence="4" id="KW-0472">Membrane</keyword>
<feature type="domain" description="Methyl-accepting transducer" evidence="5">
    <location>
        <begin position="154"/>
        <end position="390"/>
    </location>
</feature>
<dbReference type="PRINTS" id="PR00260">
    <property type="entry name" value="CHEMTRNSDUCR"/>
</dbReference>
<dbReference type="GO" id="GO:0007165">
    <property type="term" value="P:signal transduction"/>
    <property type="evidence" value="ECO:0007669"/>
    <property type="project" value="UniProtKB-KW"/>
</dbReference>
<evidence type="ECO:0000259" key="6">
    <source>
        <dbReference type="PROSITE" id="PS50885"/>
    </source>
</evidence>
<evidence type="ECO:0000256" key="1">
    <source>
        <dbReference type="ARBA" id="ARBA00023224"/>
    </source>
</evidence>
<feature type="transmembrane region" description="Helical" evidence="4">
    <location>
        <begin position="71"/>
        <end position="93"/>
    </location>
</feature>
<dbReference type="SUPFAM" id="SSF58104">
    <property type="entry name" value="Methyl-accepting chemotaxis protein (MCP) signaling domain"/>
    <property type="match status" value="1"/>
</dbReference>
<dbReference type="SMART" id="SM00283">
    <property type="entry name" value="MA"/>
    <property type="match status" value="1"/>
</dbReference>
<dbReference type="Gene3D" id="1.10.287.950">
    <property type="entry name" value="Methyl-accepting chemotaxis protein"/>
    <property type="match status" value="1"/>
</dbReference>
<dbReference type="CDD" id="cd11386">
    <property type="entry name" value="MCP_signal"/>
    <property type="match status" value="1"/>
</dbReference>
<name>A0A345Y9S8_9NEIS</name>
<keyword evidence="4" id="KW-0812">Transmembrane</keyword>
<dbReference type="RefSeq" id="WP_115434607.1">
    <property type="nucleotide sequence ID" value="NZ_CP031337.1"/>
</dbReference>
<dbReference type="EMBL" id="CP031337">
    <property type="protein sequence ID" value="AXK40680.1"/>
    <property type="molecule type" value="Genomic_DNA"/>
</dbReference>
<dbReference type="PANTHER" id="PTHR32089">
    <property type="entry name" value="METHYL-ACCEPTING CHEMOTAXIS PROTEIN MCPB"/>
    <property type="match status" value="1"/>
</dbReference>
<reference evidence="7 8" key="1">
    <citation type="submission" date="2018-07" db="EMBL/GenBank/DDBJ databases">
        <title>Crenobacter cavernae sp. nov., isolated from a karst cave.</title>
        <authorList>
            <person name="Zhu H."/>
        </authorList>
    </citation>
    <scope>NUCLEOTIDE SEQUENCE [LARGE SCALE GENOMIC DNA]</scope>
    <source>
        <strain evidence="7 8">K1W11S-77</strain>
    </source>
</reference>
<evidence type="ECO:0000259" key="5">
    <source>
        <dbReference type="PROSITE" id="PS50111"/>
    </source>
</evidence>
<comment type="similarity">
    <text evidence="2">Belongs to the methyl-accepting chemotaxis (MCP) protein family.</text>
</comment>
<dbReference type="InterPro" id="IPR003660">
    <property type="entry name" value="HAMP_dom"/>
</dbReference>
<dbReference type="CDD" id="cd06225">
    <property type="entry name" value="HAMP"/>
    <property type="match status" value="1"/>
</dbReference>
<evidence type="ECO:0000256" key="2">
    <source>
        <dbReference type="ARBA" id="ARBA00029447"/>
    </source>
</evidence>
<dbReference type="Pfam" id="PF00672">
    <property type="entry name" value="HAMP"/>
    <property type="match status" value="1"/>
</dbReference>
<feature type="transmembrane region" description="Helical" evidence="4">
    <location>
        <begin position="23"/>
        <end position="44"/>
    </location>
</feature>
<keyword evidence="4" id="KW-1133">Transmembrane helix</keyword>
<dbReference type="InterPro" id="IPR004090">
    <property type="entry name" value="Chemotax_Me-accpt_rcpt"/>
</dbReference>
<gene>
    <name evidence="7" type="ORF">DWG20_15315</name>
</gene>
<accession>A0A345Y9S8</accession>
<dbReference type="PROSITE" id="PS50111">
    <property type="entry name" value="CHEMOTAXIS_TRANSDUC_2"/>
    <property type="match status" value="1"/>
</dbReference>
<sequence length="605" mass="67032">MAWFWRVYTQVEKTFWNSLTKKLCSFFFISVFQLCMVLYLFGVLGDIREVLNDQKLDAAALASLEASLDSALFWTVALWAGSFVFIAFMVWYLRYLIVRPLKQVTAIFDEIGAGVGNLSKDLPTITYDEIRDLSLSYNKFLKKMRELINNVRLMTIRIAMDTASTRKNIGESLSSASQQDVLVEQVREASGQTTLGINQVTEQTQAISATTLANLDVARTSNDELSDVAHRINDISHKVGHFNETVADLSRRSGSIKTIIDLIKDISDQTNLLALNAAIEAARAGEAGRGFAVVADEVRKLAERVKTATEEISGNVDGMLALVGETQEETSRITEDTQVAREVVAKTSQHFARMMGDFESTASSLTQIAGTMEAFAHTNGQVNRNVSEIYDLGQRVSGRLKHTEEVSAELSLASEQVQDMVFRFIVGQGEFHQIINHTRLARLELEDKLGQLAKSGVDVFDQRYQPIAGSNPAKFRTGYDTQVEGIIQPVIDRVVRETDGGRFCLAVDTNGYAPTHNSACSKPLTGKLDVDLAMSRDKRIFNDAVGLRSARSTEPFVLQTYARDNGEILTEIAVPIAVAGRHWGALRFGFDPAHLLKELKIKRAA</sequence>
<evidence type="ECO:0000313" key="7">
    <source>
        <dbReference type="EMBL" id="AXK40680.1"/>
    </source>
</evidence>
<evidence type="ECO:0000256" key="4">
    <source>
        <dbReference type="SAM" id="Phobius"/>
    </source>
</evidence>
<dbReference type="OrthoDB" id="2489132at2"/>
<dbReference type="AlphaFoldDB" id="A0A345Y9S8"/>
<dbReference type="KEGG" id="ccah:DWG20_15315"/>
<dbReference type="GO" id="GO:0004888">
    <property type="term" value="F:transmembrane signaling receptor activity"/>
    <property type="evidence" value="ECO:0007669"/>
    <property type="project" value="InterPro"/>
</dbReference>
<dbReference type="InterPro" id="IPR004089">
    <property type="entry name" value="MCPsignal_dom"/>
</dbReference>
<dbReference type="PROSITE" id="PS50885">
    <property type="entry name" value="HAMP"/>
    <property type="match status" value="1"/>
</dbReference>
<keyword evidence="1 3" id="KW-0807">Transducer</keyword>
<feature type="domain" description="HAMP" evidence="6">
    <location>
        <begin position="95"/>
        <end position="149"/>
    </location>
</feature>
<organism evidence="7 8">
    <name type="scientific">Crenobacter cavernae</name>
    <dbReference type="NCBI Taxonomy" id="2290923"/>
    <lineage>
        <taxon>Bacteria</taxon>
        <taxon>Pseudomonadati</taxon>
        <taxon>Pseudomonadota</taxon>
        <taxon>Betaproteobacteria</taxon>
        <taxon>Neisseriales</taxon>
        <taxon>Neisseriaceae</taxon>
        <taxon>Crenobacter</taxon>
    </lineage>
</organism>
<proteinExistence type="inferred from homology"/>
<dbReference type="GO" id="GO:0016020">
    <property type="term" value="C:membrane"/>
    <property type="evidence" value="ECO:0007669"/>
    <property type="project" value="InterPro"/>
</dbReference>
<dbReference type="Pfam" id="PF00015">
    <property type="entry name" value="MCPsignal"/>
    <property type="match status" value="1"/>
</dbReference>
<dbReference type="GO" id="GO:0006935">
    <property type="term" value="P:chemotaxis"/>
    <property type="evidence" value="ECO:0007669"/>
    <property type="project" value="InterPro"/>
</dbReference>
<dbReference type="PANTHER" id="PTHR32089:SF112">
    <property type="entry name" value="LYSOZYME-LIKE PROTEIN-RELATED"/>
    <property type="match status" value="1"/>
</dbReference>
<protein>
    <submittedName>
        <fullName evidence="7">Methyl-accepting chemotaxis protein</fullName>
    </submittedName>
</protein>
<evidence type="ECO:0000313" key="8">
    <source>
        <dbReference type="Proteomes" id="UP000254537"/>
    </source>
</evidence>
<dbReference type="SMART" id="SM00304">
    <property type="entry name" value="HAMP"/>
    <property type="match status" value="2"/>
</dbReference>